<dbReference type="AlphaFoldDB" id="A0AAD5X5L0"/>
<protein>
    <recommendedName>
        <fullName evidence="2">DUF7918 domain-containing protein</fullName>
    </recommendedName>
</protein>
<dbReference type="Proteomes" id="UP001212841">
    <property type="component" value="Unassembled WGS sequence"/>
</dbReference>
<dbReference type="EMBL" id="JADGJD010000439">
    <property type="protein sequence ID" value="KAJ3051059.1"/>
    <property type="molecule type" value="Genomic_DNA"/>
</dbReference>
<evidence type="ECO:0000313" key="4">
    <source>
        <dbReference type="Proteomes" id="UP001212841"/>
    </source>
</evidence>
<gene>
    <name evidence="3" type="ORF">HK097_007956</name>
</gene>
<evidence type="ECO:0000259" key="2">
    <source>
        <dbReference type="Pfam" id="PF25534"/>
    </source>
</evidence>
<dbReference type="Pfam" id="PF25534">
    <property type="entry name" value="DUF7918"/>
    <property type="match status" value="1"/>
</dbReference>
<evidence type="ECO:0000313" key="3">
    <source>
        <dbReference type="EMBL" id="KAJ3051059.1"/>
    </source>
</evidence>
<organism evidence="3 4">
    <name type="scientific">Rhizophlyctis rosea</name>
    <dbReference type="NCBI Taxonomy" id="64517"/>
    <lineage>
        <taxon>Eukaryota</taxon>
        <taxon>Fungi</taxon>
        <taxon>Fungi incertae sedis</taxon>
        <taxon>Chytridiomycota</taxon>
        <taxon>Chytridiomycota incertae sedis</taxon>
        <taxon>Chytridiomycetes</taxon>
        <taxon>Rhizophlyctidales</taxon>
        <taxon>Rhizophlyctidaceae</taxon>
        <taxon>Rhizophlyctis</taxon>
    </lineage>
</organism>
<name>A0AAD5X5L0_9FUNG</name>
<accession>A0AAD5X5L0</accession>
<keyword evidence="4" id="KW-1185">Reference proteome</keyword>
<reference evidence="3" key="1">
    <citation type="submission" date="2020-05" db="EMBL/GenBank/DDBJ databases">
        <title>Phylogenomic resolution of chytrid fungi.</title>
        <authorList>
            <person name="Stajich J.E."/>
            <person name="Amses K."/>
            <person name="Simmons R."/>
            <person name="Seto K."/>
            <person name="Myers J."/>
            <person name="Bonds A."/>
            <person name="Quandt C.A."/>
            <person name="Barry K."/>
            <person name="Liu P."/>
            <person name="Grigoriev I."/>
            <person name="Longcore J.E."/>
            <person name="James T.Y."/>
        </authorList>
    </citation>
    <scope>NUCLEOTIDE SEQUENCE</scope>
    <source>
        <strain evidence="3">JEL0318</strain>
    </source>
</reference>
<dbReference type="InterPro" id="IPR057678">
    <property type="entry name" value="DUF7918"/>
</dbReference>
<proteinExistence type="predicted"/>
<feature type="domain" description="DUF7918" evidence="2">
    <location>
        <begin position="8"/>
        <end position="135"/>
    </location>
</feature>
<comment type="caution">
    <text evidence="3">The sequence shown here is derived from an EMBL/GenBank/DDBJ whole genome shotgun (WGS) entry which is preliminary data.</text>
</comment>
<sequence length="394" mass="44238">MLHVAKRIRCHVYVDGKELEEYNVETKGRHIQCFIAGEEGKEYCVKVHNDAYANCDENTLVADLIVDGKHMMGSVIDYPLQTSLYGKRDQYGNMHPLIFNRLMTTDTDARKAPSLPNLSTITVVVRQMKITRRMAFEEQHPNRGYGLKCANDGQDFGPIDSELPSTAEFLATELGKTFADHNKAWVFTNPLLRVDEEDHSTFGGQKLTNEYVKFTFQYRSRDVLEASGIIPFPEIAIAADDVSHHVRELLKNIKQEDHQTAHTTDATDTQMTDPTPDDDQEDPTARKKRPLMVLRSSSSSSHSSSDEETQKKSSLSPRPRKVRKVTPTEGVMIDLEADGGPTESRYFLQKPAVEKVDLCGIAEDEGGRAVEGEQAQFGFDDGGLITRIERPLAF</sequence>
<feature type="region of interest" description="Disordered" evidence="1">
    <location>
        <begin position="253"/>
        <end position="327"/>
    </location>
</feature>
<evidence type="ECO:0000256" key="1">
    <source>
        <dbReference type="SAM" id="MobiDB-lite"/>
    </source>
</evidence>
<feature type="compositionally biased region" description="Low complexity" evidence="1">
    <location>
        <begin position="261"/>
        <end position="274"/>
    </location>
</feature>